<gene>
    <name evidence="4" type="ORF">SPAPADRAFT_48246</name>
</gene>
<evidence type="ECO:0000313" key="5">
    <source>
        <dbReference type="Proteomes" id="UP000000709"/>
    </source>
</evidence>
<dbReference type="EMBL" id="GL996499">
    <property type="protein sequence ID" value="EGW35221.1"/>
    <property type="molecule type" value="Genomic_DNA"/>
</dbReference>
<sequence length="1606" mass="183814">MTGETGKKRKSYSVPSINIDHGLLEKLNHIVSPSGSTDLQALINFIDSGSITKLLSIWSFYASTNDHTQFTDISIKLSKLTFQINSSSEVLLSQKHILIDTYKDILNNYLKVIYRALNNVRPPLTNANIRILNNLINYDGIIVSEFLNTFDFTLNSLPRLLVPGKEVEVETKPALQIRFNFVSFWLDLCSNVAYFHRSDLLLNHPKIINNLWKFLNIDSIELIKKIIAFLDEKVLGEVNFKRSEKCKILSENFMHKIHVVFGKTEESFFIDFMNKLATDSKQGLMFPNDKLWQKPASGVPVQINNKTFRIANKLLFTLVTTLKPGDSNVELQYMVRVLEANPELIPPYMNWAVQHGGGYHEPSLTSWWISHTLLYSNVLQTSVPTFTNPELLKFDAKLISESIVFAPISKGALINGLTTKKLLLVQLTLQLILYMLKRLESALNATANVKQELVDLVFAQFPDSTIIAQVVEQASSSKLIKLTGLTILQKYESYRSFNNNSLNKIVSNGISSIVSDMSAITGYELTLLNLYISIQTEQDFKWWNKGPGGNTIFTSLITLSANSNIDKNYVMKIYQLLTGLGQDKMLWNSDALISPILPLVYSFEGQSVGDRMWNMLDETIARPVRTPYKYLDLSHEKYQDISIFIVALFEQFKFVLKGDDDDINYIKWLFHFLKYLITIGESRTVLLQLVDSLEIGDIIEKNHLYKQLDFVTRTKESKDSTIVEIVMNQSVDDVIKNNWLDRKVISSNLDFLALIKLLDTTLQNGKPAKTLITLLFSKFWNYLMSSADEKVSNYFSSKKVWFNLFNSEKGENVELAISLYNEIIISEQFTGDKTELSEFVFEKYISGQQDGLEQFMWIMSPEQLQKLLELEGEIFLKAVDSCIVKNITLEFKNFQKLYNNFTGNERNRLITSLIDLKLVNFTPDELVQTITLIMITPSDQFLIANFIQVSDDVVTLLMDKLGDIQDNYLNCLIAYSLIKRKVSIPKEFHDKVIDIALTLLQESKLGELKWHQVLTILATSETIPTNVFEQVFQYLEVIGLKQSFIPSFIDFISKFEPTTAEISSWLHKSMLYITKKFAESDQLSANFDDFIECMGSYILGSNIWTLVPASILNTQLEVILSSKWNKTSQYLKYITKLILIAPKNRIDFQRMFQITLNIVNELPNESNSESRYFNNVVLYTLFNLDAGKLSTLNNLELVLEKYLGSSRAEDLLLKEILVKMEASVAATWLAKVSNWEFVEESTNDDDFVQDKLIKSSGKGEITVCLNKGFIRNTFMSYQDLVMPEFSKMVNTKWDQIQEFYHNSNLKNSKLYSATSYDPEFLLMVTLNNEELLKITKEEDGSEKAIFNIKNLIDTGILQFIISTLSNPKYVPISKIIIAKILKSISGDDSSFKDKSIYTVYLSNVLFTLTTSETNIPHLVWYVWSQLVPILSNPGNFLYEKSFRYVLSTPKLKNIDIPLYNLITHPRDGEHEYYRELIWLIDRITEGVETVDDLAVFQKGIIETFVNIFNSEYGNTKLKTSLLKLVHKLQGVDYGADMLITRFGLLAALESISIGLSDSLIDKQLKLNIDELLVRFKVGVGASKRVLEWSCNDLEPSIKRIRKEVDL</sequence>
<feature type="domain" description="URB1 central HEAT repeat" evidence="3">
    <location>
        <begin position="538"/>
        <end position="708"/>
    </location>
</feature>
<accession>G3AG82</accession>
<dbReference type="Proteomes" id="UP000000709">
    <property type="component" value="Unassembled WGS sequence"/>
</dbReference>
<dbReference type="GO" id="GO:0000466">
    <property type="term" value="P:maturation of 5.8S rRNA from tricistronic rRNA transcript (SSU-rRNA, 5.8S rRNA, LSU-rRNA)"/>
    <property type="evidence" value="ECO:0007669"/>
    <property type="project" value="TreeGrafter"/>
</dbReference>
<evidence type="ECO:0008006" key="6">
    <source>
        <dbReference type="Google" id="ProtNLM"/>
    </source>
</evidence>
<feature type="domain" description="URB1 N-terminal" evidence="1">
    <location>
        <begin position="52"/>
        <end position="371"/>
    </location>
</feature>
<dbReference type="OrthoDB" id="72892at2759"/>
<dbReference type="InParanoid" id="G3AG82"/>
<feature type="domain" description="URB1 C-terminal" evidence="2">
    <location>
        <begin position="1357"/>
        <end position="1546"/>
    </location>
</feature>
<keyword evidence="5" id="KW-1185">Reference proteome</keyword>
<dbReference type="InterPro" id="IPR032436">
    <property type="entry name" value="URB1_C"/>
</dbReference>
<dbReference type="eggNOG" id="KOG1791">
    <property type="taxonomic scope" value="Eukaryota"/>
</dbReference>
<evidence type="ECO:0000259" key="3">
    <source>
        <dbReference type="Pfam" id="PF26140"/>
    </source>
</evidence>
<proteinExistence type="predicted"/>
<dbReference type="InterPro" id="IPR021714">
    <property type="entry name" value="URB1_N"/>
</dbReference>
<dbReference type="InterPro" id="IPR039844">
    <property type="entry name" value="URB1"/>
</dbReference>
<protein>
    <recommendedName>
        <fullName evidence="6">Nucleolar pre-ribosomal-associated protein 1 C-terminal domain-containing protein</fullName>
    </recommendedName>
</protein>
<reference evidence="4 5" key="1">
    <citation type="journal article" date="2011" name="Proc. Natl. Acad. Sci. U.S.A.">
        <title>Comparative genomics of xylose-fermenting fungi for enhanced biofuel production.</title>
        <authorList>
            <person name="Wohlbach D.J."/>
            <person name="Kuo A."/>
            <person name="Sato T.K."/>
            <person name="Potts K.M."/>
            <person name="Salamov A.A."/>
            <person name="LaButti K.M."/>
            <person name="Sun H."/>
            <person name="Clum A."/>
            <person name="Pangilinan J.L."/>
            <person name="Lindquist E.A."/>
            <person name="Lucas S."/>
            <person name="Lapidus A."/>
            <person name="Jin M."/>
            <person name="Gunawan C."/>
            <person name="Balan V."/>
            <person name="Dale B.E."/>
            <person name="Jeffries T.W."/>
            <person name="Zinkel R."/>
            <person name="Barry K.W."/>
            <person name="Grigoriev I.V."/>
            <person name="Gasch A.P."/>
        </authorList>
    </citation>
    <scope>NUCLEOTIDE SEQUENCE [LARGE SCALE GENOMIC DNA]</scope>
    <source>
        <strain evidence="5">NRRL Y-27907 / 11-Y1</strain>
    </source>
</reference>
<dbReference type="RefSeq" id="XP_007372633.1">
    <property type="nucleotide sequence ID" value="XM_007372571.1"/>
</dbReference>
<dbReference type="Pfam" id="PF26140">
    <property type="entry name" value="HEAT_URB1"/>
    <property type="match status" value="1"/>
</dbReference>
<organism evidence="5">
    <name type="scientific">Spathaspora passalidarum (strain NRRL Y-27907 / 11-Y1)</name>
    <dbReference type="NCBI Taxonomy" id="619300"/>
    <lineage>
        <taxon>Eukaryota</taxon>
        <taxon>Fungi</taxon>
        <taxon>Dikarya</taxon>
        <taxon>Ascomycota</taxon>
        <taxon>Saccharomycotina</taxon>
        <taxon>Pichiomycetes</taxon>
        <taxon>Debaryomycetaceae</taxon>
        <taxon>Spathaspora</taxon>
    </lineage>
</organism>
<evidence type="ECO:0000313" key="4">
    <source>
        <dbReference type="EMBL" id="EGW35221.1"/>
    </source>
</evidence>
<dbReference type="PANTHER" id="PTHR13500">
    <property type="entry name" value="NUCLEOLAR PRERIBOSOMAL-ASSOCIATED PROTEIN 1"/>
    <property type="match status" value="1"/>
</dbReference>
<dbReference type="FunCoup" id="G3AG82">
    <property type="interactions" value="336"/>
</dbReference>
<evidence type="ECO:0000259" key="2">
    <source>
        <dbReference type="Pfam" id="PF16201"/>
    </source>
</evidence>
<evidence type="ECO:0000259" key="1">
    <source>
        <dbReference type="Pfam" id="PF11707"/>
    </source>
</evidence>
<dbReference type="HOGENOM" id="CLU_003174_0_0_1"/>
<dbReference type="OMA" id="MTSYWFG"/>
<dbReference type="GeneID" id="18871199"/>
<dbReference type="PANTHER" id="PTHR13500:SF0">
    <property type="entry name" value="NUCLEOLAR PRE-RIBOSOMAL-ASSOCIATED PROTEIN 1"/>
    <property type="match status" value="1"/>
</dbReference>
<dbReference type="Pfam" id="PF16201">
    <property type="entry name" value="NopRA1"/>
    <property type="match status" value="1"/>
</dbReference>
<dbReference type="Pfam" id="PF11707">
    <property type="entry name" value="Npa1"/>
    <property type="match status" value="1"/>
</dbReference>
<dbReference type="GO" id="GO:0000463">
    <property type="term" value="P:maturation of LSU-rRNA from tricistronic rRNA transcript (SSU-rRNA, 5.8S rRNA, LSU-rRNA)"/>
    <property type="evidence" value="ECO:0007669"/>
    <property type="project" value="TreeGrafter"/>
</dbReference>
<dbReference type="InterPro" id="IPR059018">
    <property type="entry name" value="HEAT_URB1"/>
</dbReference>
<dbReference type="STRING" id="619300.G3AG82"/>
<dbReference type="GO" id="GO:0005730">
    <property type="term" value="C:nucleolus"/>
    <property type="evidence" value="ECO:0007669"/>
    <property type="project" value="TreeGrafter"/>
</dbReference>
<name>G3AG82_SPAPN</name>
<dbReference type="KEGG" id="spaa:SPAPADRAFT_48246"/>